<dbReference type="Gene3D" id="3.90.226.10">
    <property type="entry name" value="2-enoyl-CoA Hydratase, Chain A, domain 1"/>
    <property type="match status" value="1"/>
</dbReference>
<evidence type="ECO:0000313" key="2">
    <source>
        <dbReference type="EMBL" id="MBF8437491.1"/>
    </source>
</evidence>
<feature type="domain" description="Tail specific protease" evidence="1">
    <location>
        <begin position="310"/>
        <end position="464"/>
    </location>
</feature>
<proteinExistence type="predicted"/>
<dbReference type="AlphaFoldDB" id="A0A931AWQ6"/>
<keyword evidence="3" id="KW-1185">Reference proteome</keyword>
<dbReference type="GO" id="GO:0006508">
    <property type="term" value="P:proteolysis"/>
    <property type="evidence" value="ECO:0007669"/>
    <property type="project" value="InterPro"/>
</dbReference>
<dbReference type="EMBL" id="JADPIE010000006">
    <property type="protein sequence ID" value="MBF8437491.1"/>
    <property type="molecule type" value="Genomic_DNA"/>
</dbReference>
<organism evidence="2 3">
    <name type="scientific">Halonatronomonas betaini</name>
    <dbReference type="NCBI Taxonomy" id="2778430"/>
    <lineage>
        <taxon>Bacteria</taxon>
        <taxon>Bacillati</taxon>
        <taxon>Bacillota</taxon>
        <taxon>Clostridia</taxon>
        <taxon>Halanaerobiales</taxon>
        <taxon>Halarsenatibacteraceae</taxon>
        <taxon>Halonatronomonas</taxon>
    </lineage>
</organism>
<dbReference type="GO" id="GO:0008236">
    <property type="term" value="F:serine-type peptidase activity"/>
    <property type="evidence" value="ECO:0007669"/>
    <property type="project" value="InterPro"/>
</dbReference>
<dbReference type="RefSeq" id="WP_270454481.1">
    <property type="nucleotide sequence ID" value="NZ_JADPIE010000006.1"/>
</dbReference>
<sequence>MSKLTKKLLMIFCLILLVLVVNSLIPITEGNPVIAGNSFDEDQLREMVYVYTEEELNEFYESDHFKTLKSIDLETTEKPEEISYNKAIEDIEYLFEILKYSYAGYQLFGGDENFLEARGKIISELETSFKNQDDITREELINMIYQELGFINDNHFFLEDRQLGQTSILFTSDRYKFTRNSEGDFQTKDEEILIVEDEIKVNQPETDTLQLWPTISDGETVYYPGVLRGFSPQELEEIQQEVNIQEKEFTREWEFTNKAENTNESAELTLSVNDAYGGGYLEPADDIYNLTERNGVKVIELRSLAPREDEDEKQLQKFAEDAKELQDEDKIIIDIRANSGGSSEYVEGWMKNFTGEEISRDLITLHLSTKSSRKVFKDNMVKMYGQQRAEEIIDMLAGFEIEPRGWPEPQYVSQDKISNDTEIIVLIDQMVMSAGEGFVNNFRNMENVEIYGTNTIGGYTVGNVGSTLLPNSKISLIFGVSLFLDADLVIREGIGRLPDYWLDQHEINELFLD</sequence>
<evidence type="ECO:0000259" key="1">
    <source>
        <dbReference type="Pfam" id="PF03572"/>
    </source>
</evidence>
<protein>
    <recommendedName>
        <fullName evidence="1">Tail specific protease domain-containing protein</fullName>
    </recommendedName>
</protein>
<reference evidence="2" key="1">
    <citation type="submission" date="2020-11" db="EMBL/GenBank/DDBJ databases">
        <title>Halonatronomonas betainensis gen. nov., sp. nov. a novel haloalkaliphilic representative of the family Halanaerobiacae capable of betaine degradation.</title>
        <authorList>
            <person name="Boltyanskaya Y."/>
            <person name="Kevbrin V."/>
            <person name="Detkova E."/>
            <person name="Grouzdev D.S."/>
            <person name="Koziaeva V."/>
            <person name="Zhilina T."/>
        </authorList>
    </citation>
    <scope>NUCLEOTIDE SEQUENCE</scope>
    <source>
        <strain evidence="2">Z-7014</strain>
    </source>
</reference>
<gene>
    <name evidence="2" type="ORF">I0Q91_10390</name>
</gene>
<comment type="caution">
    <text evidence="2">The sequence shown here is derived from an EMBL/GenBank/DDBJ whole genome shotgun (WGS) entry which is preliminary data.</text>
</comment>
<name>A0A931AWQ6_9FIRM</name>
<dbReference type="SUPFAM" id="SSF52096">
    <property type="entry name" value="ClpP/crotonase"/>
    <property type="match status" value="1"/>
</dbReference>
<accession>A0A931AWQ6</accession>
<dbReference type="Proteomes" id="UP000621436">
    <property type="component" value="Unassembled WGS sequence"/>
</dbReference>
<dbReference type="Pfam" id="PF03572">
    <property type="entry name" value="Peptidase_S41"/>
    <property type="match status" value="1"/>
</dbReference>
<dbReference type="InterPro" id="IPR005151">
    <property type="entry name" value="Tail-specific_protease"/>
</dbReference>
<dbReference type="InterPro" id="IPR029045">
    <property type="entry name" value="ClpP/crotonase-like_dom_sf"/>
</dbReference>
<evidence type="ECO:0000313" key="3">
    <source>
        <dbReference type="Proteomes" id="UP000621436"/>
    </source>
</evidence>